<keyword evidence="2" id="KW-0413">Isomerase</keyword>
<reference evidence="4 5" key="1">
    <citation type="submission" date="2019-01" db="EMBL/GenBank/DDBJ databases">
        <title>Lacunisphaera sp. strain TWA-58.</title>
        <authorList>
            <person name="Chen W.-M."/>
        </authorList>
    </citation>
    <scope>NUCLEOTIDE SEQUENCE [LARGE SCALE GENOMIC DNA]</scope>
    <source>
        <strain evidence="4 5">TWA-58</strain>
    </source>
</reference>
<dbReference type="InterPro" id="IPR003719">
    <property type="entry name" value="Phenazine_PhzF-like"/>
</dbReference>
<evidence type="ECO:0000256" key="2">
    <source>
        <dbReference type="ARBA" id="ARBA00023235"/>
    </source>
</evidence>
<feature type="active site" evidence="3">
    <location>
        <position position="46"/>
    </location>
</feature>
<evidence type="ECO:0000313" key="4">
    <source>
        <dbReference type="EMBL" id="RXK54689.1"/>
    </source>
</evidence>
<name>A0A4V1M6A2_9BACT</name>
<proteinExistence type="inferred from homology"/>
<organism evidence="4 5">
    <name type="scientific">Oleiharenicola lentus</name>
    <dbReference type="NCBI Taxonomy" id="2508720"/>
    <lineage>
        <taxon>Bacteria</taxon>
        <taxon>Pseudomonadati</taxon>
        <taxon>Verrucomicrobiota</taxon>
        <taxon>Opitutia</taxon>
        <taxon>Opitutales</taxon>
        <taxon>Opitutaceae</taxon>
        <taxon>Oleiharenicola</taxon>
    </lineage>
</organism>
<dbReference type="NCBIfam" id="TIGR00654">
    <property type="entry name" value="PhzF_family"/>
    <property type="match status" value="1"/>
</dbReference>
<dbReference type="Gene3D" id="3.10.310.10">
    <property type="entry name" value="Diaminopimelate Epimerase, Chain A, domain 1"/>
    <property type="match status" value="2"/>
</dbReference>
<dbReference type="PANTHER" id="PTHR13774">
    <property type="entry name" value="PHENAZINE BIOSYNTHESIS PROTEIN"/>
    <property type="match status" value="1"/>
</dbReference>
<sequence length="263" mass="28359">MSLPFFWIDAFTDRPFAGNPAGVVPLTTWPEEALMQRMAFEHGLAETAFFVKTGEDRFHLRWFTPGAEVDLCGHATLATAFVVFTQLGAAGDVLTFDSRSGPLRVERLGDGRLELDFPSRPAAPMPPPPALVQGLAATPAHYAQAQANLAVFNTAAEVRALRPDFAALATLPQYGTIATAPGAGEDCDFVSRFFAPRVGVPEDPVTGSAHCLLTPYWSARLGKKRLHARQLSARGGELWCELAGDRVKIAGHAVLYLKGTIET</sequence>
<protein>
    <submittedName>
        <fullName evidence="4">PhzF family phenazine biosynthesis protein</fullName>
    </submittedName>
</protein>
<comment type="caution">
    <text evidence="4">The sequence shown here is derived from an EMBL/GenBank/DDBJ whole genome shotgun (WGS) entry which is preliminary data.</text>
</comment>
<dbReference type="GO" id="GO:0016853">
    <property type="term" value="F:isomerase activity"/>
    <property type="evidence" value="ECO:0007669"/>
    <property type="project" value="UniProtKB-KW"/>
</dbReference>
<evidence type="ECO:0000256" key="1">
    <source>
        <dbReference type="ARBA" id="ARBA00008270"/>
    </source>
</evidence>
<dbReference type="Pfam" id="PF02567">
    <property type="entry name" value="PhzC-PhzF"/>
    <property type="match status" value="1"/>
</dbReference>
<dbReference type="GO" id="GO:0005737">
    <property type="term" value="C:cytoplasm"/>
    <property type="evidence" value="ECO:0007669"/>
    <property type="project" value="TreeGrafter"/>
</dbReference>
<accession>A0A4V1M6A2</accession>
<comment type="similarity">
    <text evidence="1">Belongs to the PhzF family.</text>
</comment>
<dbReference type="AlphaFoldDB" id="A0A4V1M6A2"/>
<dbReference type="PANTHER" id="PTHR13774:SF17">
    <property type="entry name" value="PHENAZINE BIOSYNTHESIS-LIKE DOMAIN-CONTAINING PROTEIN"/>
    <property type="match status" value="1"/>
</dbReference>
<evidence type="ECO:0000256" key="3">
    <source>
        <dbReference type="PIRSR" id="PIRSR016184-1"/>
    </source>
</evidence>
<dbReference type="PIRSF" id="PIRSF016184">
    <property type="entry name" value="PhzC_PhzF"/>
    <property type="match status" value="1"/>
</dbReference>
<gene>
    <name evidence="4" type="ORF">ESB00_01980</name>
</gene>
<keyword evidence="5" id="KW-1185">Reference proteome</keyword>
<dbReference type="OrthoDB" id="9788221at2"/>
<evidence type="ECO:0000313" key="5">
    <source>
        <dbReference type="Proteomes" id="UP000290218"/>
    </source>
</evidence>
<dbReference type="RefSeq" id="WP_129046053.1">
    <property type="nucleotide sequence ID" value="NZ_SDHX01000001.1"/>
</dbReference>
<dbReference type="SUPFAM" id="SSF54506">
    <property type="entry name" value="Diaminopimelate epimerase-like"/>
    <property type="match status" value="1"/>
</dbReference>
<dbReference type="Proteomes" id="UP000290218">
    <property type="component" value="Unassembled WGS sequence"/>
</dbReference>
<dbReference type="EMBL" id="SDHX01000001">
    <property type="protein sequence ID" value="RXK54689.1"/>
    <property type="molecule type" value="Genomic_DNA"/>
</dbReference>